<evidence type="ECO:0000256" key="2">
    <source>
        <dbReference type="ARBA" id="ARBA00022448"/>
    </source>
</evidence>
<evidence type="ECO:0000256" key="9">
    <source>
        <dbReference type="SAM" id="Phobius"/>
    </source>
</evidence>
<organism evidence="10 11">
    <name type="scientific">Acrocarpospora pleiomorpha</name>
    <dbReference type="NCBI Taxonomy" id="90975"/>
    <lineage>
        <taxon>Bacteria</taxon>
        <taxon>Bacillati</taxon>
        <taxon>Actinomycetota</taxon>
        <taxon>Actinomycetes</taxon>
        <taxon>Streptosporangiales</taxon>
        <taxon>Streptosporangiaceae</taxon>
        <taxon>Acrocarpospora</taxon>
    </lineage>
</organism>
<dbReference type="OrthoDB" id="3572933at2"/>
<keyword evidence="5" id="KW-0029">Amino-acid transport</keyword>
<protein>
    <submittedName>
        <fullName evidence="10">Branched-chain amino acid ABC transporter permease</fullName>
    </submittedName>
</protein>
<evidence type="ECO:0000313" key="11">
    <source>
        <dbReference type="Proteomes" id="UP000377595"/>
    </source>
</evidence>
<dbReference type="GO" id="GO:0006865">
    <property type="term" value="P:amino acid transport"/>
    <property type="evidence" value="ECO:0007669"/>
    <property type="project" value="UniProtKB-KW"/>
</dbReference>
<feature type="transmembrane region" description="Helical" evidence="9">
    <location>
        <begin position="223"/>
        <end position="246"/>
    </location>
</feature>
<proteinExistence type="inferred from homology"/>
<dbReference type="RefSeq" id="WP_155342461.1">
    <property type="nucleotide sequence ID" value="NZ_BAAAHM010000001.1"/>
</dbReference>
<dbReference type="CDD" id="cd06582">
    <property type="entry name" value="TM_PBP1_LivH_like"/>
    <property type="match status" value="1"/>
</dbReference>
<evidence type="ECO:0000256" key="4">
    <source>
        <dbReference type="ARBA" id="ARBA00022692"/>
    </source>
</evidence>
<comment type="similarity">
    <text evidence="8">Belongs to the binding-protein-dependent transport system permease family. LivHM subfamily.</text>
</comment>
<dbReference type="GO" id="GO:0005886">
    <property type="term" value="C:plasma membrane"/>
    <property type="evidence" value="ECO:0007669"/>
    <property type="project" value="UniProtKB-SubCell"/>
</dbReference>
<evidence type="ECO:0000256" key="8">
    <source>
        <dbReference type="ARBA" id="ARBA00037998"/>
    </source>
</evidence>
<dbReference type="InterPro" id="IPR052157">
    <property type="entry name" value="BCAA_transport_permease"/>
</dbReference>
<evidence type="ECO:0000256" key="7">
    <source>
        <dbReference type="ARBA" id="ARBA00023136"/>
    </source>
</evidence>
<dbReference type="AlphaFoldDB" id="A0A5M3X9D5"/>
<evidence type="ECO:0000256" key="6">
    <source>
        <dbReference type="ARBA" id="ARBA00022989"/>
    </source>
</evidence>
<reference evidence="10 11" key="1">
    <citation type="submission" date="2019-10" db="EMBL/GenBank/DDBJ databases">
        <title>Whole genome shotgun sequence of Acrocarpospora pleiomorpha NBRC 16267.</title>
        <authorList>
            <person name="Ichikawa N."/>
            <person name="Kimura A."/>
            <person name="Kitahashi Y."/>
            <person name="Komaki H."/>
            <person name="Oguchi A."/>
        </authorList>
    </citation>
    <scope>NUCLEOTIDE SEQUENCE [LARGE SCALE GENOMIC DNA]</scope>
    <source>
        <strain evidence="10 11">NBRC 16267</strain>
    </source>
</reference>
<sequence length="288" mass="29192">MQTALLSGLVIGSIYVIVALGYNLTLVGSGAFNFAQGAIVMLGTMLAYQFGVTGDLPLAVVILLGAGFGLLVGLLVDLLAIRPVQGRGSHGELVTTVGVSIVIEGVAILIWGDQPFQVRDLVSPTVVGLMGGRVTVDGLALIAVAVLVFLGLWGWSRFTLSGLSCLAMSEDRVAAALRGFNVRRMSLATTAAAGAIGAAVGPAVGPTTYAVVTLGTAITLKSFLALAIGGFGSFPGALVGGFSVGIVESVSALYLGASFSAVALFVALLLVLLLKPTGLFGSRQQRVV</sequence>
<dbReference type="PANTHER" id="PTHR11795:SF450">
    <property type="entry name" value="ABC TRANSPORTER PERMEASE PROTEIN"/>
    <property type="match status" value="1"/>
</dbReference>
<feature type="transmembrane region" description="Helical" evidence="9">
    <location>
        <begin position="93"/>
        <end position="112"/>
    </location>
</feature>
<keyword evidence="2" id="KW-0813">Transport</keyword>
<keyword evidence="7 9" id="KW-0472">Membrane</keyword>
<keyword evidence="11" id="KW-1185">Reference proteome</keyword>
<evidence type="ECO:0000313" key="10">
    <source>
        <dbReference type="EMBL" id="GES17266.1"/>
    </source>
</evidence>
<name>A0A5M3X9D5_9ACTN</name>
<keyword evidence="6 9" id="KW-1133">Transmembrane helix</keyword>
<accession>A0A5M3X9D5</accession>
<comment type="caution">
    <text evidence="10">The sequence shown here is derived from an EMBL/GenBank/DDBJ whole genome shotgun (WGS) entry which is preliminary data.</text>
</comment>
<feature type="transmembrane region" description="Helical" evidence="9">
    <location>
        <begin position="56"/>
        <end position="81"/>
    </location>
</feature>
<dbReference type="Proteomes" id="UP000377595">
    <property type="component" value="Unassembled WGS sequence"/>
</dbReference>
<comment type="subcellular location">
    <subcellularLocation>
        <location evidence="1">Cell membrane</location>
        <topology evidence="1">Multi-pass membrane protein</topology>
    </subcellularLocation>
</comment>
<keyword evidence="3" id="KW-1003">Cell membrane</keyword>
<evidence type="ECO:0000256" key="3">
    <source>
        <dbReference type="ARBA" id="ARBA00022475"/>
    </source>
</evidence>
<evidence type="ECO:0000256" key="5">
    <source>
        <dbReference type="ARBA" id="ARBA00022970"/>
    </source>
</evidence>
<feature type="transmembrane region" description="Helical" evidence="9">
    <location>
        <begin position="6"/>
        <end position="24"/>
    </location>
</feature>
<feature type="transmembrane region" description="Helical" evidence="9">
    <location>
        <begin position="132"/>
        <end position="153"/>
    </location>
</feature>
<dbReference type="Pfam" id="PF02653">
    <property type="entry name" value="BPD_transp_2"/>
    <property type="match status" value="1"/>
</dbReference>
<dbReference type="EMBL" id="BLAF01000004">
    <property type="protein sequence ID" value="GES17266.1"/>
    <property type="molecule type" value="Genomic_DNA"/>
</dbReference>
<feature type="transmembrane region" description="Helical" evidence="9">
    <location>
        <begin position="31"/>
        <end position="50"/>
    </location>
</feature>
<dbReference type="InterPro" id="IPR001851">
    <property type="entry name" value="ABC_transp_permease"/>
</dbReference>
<gene>
    <name evidence="10" type="ORF">Aple_001610</name>
</gene>
<dbReference type="GO" id="GO:0022857">
    <property type="term" value="F:transmembrane transporter activity"/>
    <property type="evidence" value="ECO:0007669"/>
    <property type="project" value="InterPro"/>
</dbReference>
<dbReference type="PANTHER" id="PTHR11795">
    <property type="entry name" value="BRANCHED-CHAIN AMINO ACID TRANSPORT SYSTEM PERMEASE PROTEIN LIVH"/>
    <property type="match status" value="1"/>
</dbReference>
<evidence type="ECO:0000256" key="1">
    <source>
        <dbReference type="ARBA" id="ARBA00004651"/>
    </source>
</evidence>
<keyword evidence="4 9" id="KW-0812">Transmembrane</keyword>
<feature type="transmembrane region" description="Helical" evidence="9">
    <location>
        <begin position="252"/>
        <end position="274"/>
    </location>
</feature>